<protein>
    <recommendedName>
        <fullName evidence="3">DUF2188 domain-containing protein</fullName>
    </recommendedName>
</protein>
<name>A0ABV7Z5T2_9DEIO</name>
<proteinExistence type="predicted"/>
<evidence type="ECO:0000313" key="2">
    <source>
        <dbReference type="Proteomes" id="UP001595803"/>
    </source>
</evidence>
<dbReference type="RefSeq" id="WP_295818794.1">
    <property type="nucleotide sequence ID" value="NZ_JBHRZG010000001.1"/>
</dbReference>
<sequence length="93" mass="9954">MDYSTFDHQVTLADFPPDVRVTAHPEGHGWTLRAVHADGHTGLDLLLTDGAADMYGEGPAFSAALARLRQAAVSGLPAVQPDGTLERLVFVRD</sequence>
<accession>A0ABV7Z5T2</accession>
<evidence type="ECO:0000313" key="1">
    <source>
        <dbReference type="EMBL" id="MFC3831489.1"/>
    </source>
</evidence>
<organism evidence="1 2">
    <name type="scientific">Deinococcus rufus</name>
    <dbReference type="NCBI Taxonomy" id="2136097"/>
    <lineage>
        <taxon>Bacteria</taxon>
        <taxon>Thermotogati</taxon>
        <taxon>Deinococcota</taxon>
        <taxon>Deinococci</taxon>
        <taxon>Deinococcales</taxon>
        <taxon>Deinococcaceae</taxon>
        <taxon>Deinococcus</taxon>
    </lineage>
</organism>
<reference evidence="2" key="1">
    <citation type="journal article" date="2019" name="Int. J. Syst. Evol. Microbiol.">
        <title>The Global Catalogue of Microorganisms (GCM) 10K type strain sequencing project: providing services to taxonomists for standard genome sequencing and annotation.</title>
        <authorList>
            <consortium name="The Broad Institute Genomics Platform"/>
            <consortium name="The Broad Institute Genome Sequencing Center for Infectious Disease"/>
            <person name="Wu L."/>
            <person name="Ma J."/>
        </authorList>
    </citation>
    <scope>NUCLEOTIDE SEQUENCE [LARGE SCALE GENOMIC DNA]</scope>
    <source>
        <strain evidence="2">CCTCC AB 2017081</strain>
    </source>
</reference>
<dbReference type="Proteomes" id="UP001595803">
    <property type="component" value="Unassembled WGS sequence"/>
</dbReference>
<comment type="caution">
    <text evidence="1">The sequence shown here is derived from an EMBL/GenBank/DDBJ whole genome shotgun (WGS) entry which is preliminary data.</text>
</comment>
<evidence type="ECO:0008006" key="3">
    <source>
        <dbReference type="Google" id="ProtNLM"/>
    </source>
</evidence>
<gene>
    <name evidence="1" type="ORF">ACFOSB_01255</name>
</gene>
<dbReference type="EMBL" id="JBHRZG010000001">
    <property type="protein sequence ID" value="MFC3831489.1"/>
    <property type="molecule type" value="Genomic_DNA"/>
</dbReference>
<keyword evidence="2" id="KW-1185">Reference proteome</keyword>